<dbReference type="EMBL" id="JN418988">
    <property type="protein sequence ID" value="AEW69651.1"/>
    <property type="molecule type" value="Genomic_DNA"/>
</dbReference>
<proteinExistence type="predicted"/>
<protein>
    <submittedName>
        <fullName evidence="1">Uncharacterized protein</fullName>
    </submittedName>
</protein>
<dbReference type="Proteomes" id="UP000029779">
    <property type="component" value="Segment"/>
</dbReference>
<dbReference type="RefSeq" id="YP_004956851.1">
    <property type="nucleotide sequence ID" value="NC_004156.2"/>
</dbReference>
<accession>G9I0C9</accession>
<gene>
    <name evidence="1" type="primary">orf103</name>
    <name evidence="1" type="ORF">Hz2V103</name>
</gene>
<dbReference type="KEGG" id="vg:11536488"/>
<evidence type="ECO:0000313" key="2">
    <source>
        <dbReference type="Proteomes" id="UP000029779"/>
    </source>
</evidence>
<organism evidence="1 2">
    <name type="scientific">Helicoverpa zea nudivirus 2</name>
    <name type="common">HzNV-2</name>
    <dbReference type="NCBI Taxonomy" id="1128424"/>
    <lineage>
        <taxon>Viruses</taxon>
        <taxon>Viruses incertae sedis</taxon>
        <taxon>Naldaviricetes</taxon>
        <taxon>Lefavirales</taxon>
        <taxon>Nudiviridae</taxon>
        <taxon>Betanudivirus</taxon>
        <taxon>Betanudivirus hezeae</taxon>
    </lineage>
</organism>
<keyword evidence="2" id="KW-1185">Reference proteome</keyword>
<dbReference type="GeneID" id="11536488"/>
<organismHost>
    <name type="scientific">Helicoverpa zea</name>
    <name type="common">Corn earworm moth</name>
    <name type="synonym">Heliothis zea</name>
    <dbReference type="NCBI Taxonomy" id="7113"/>
</organismHost>
<reference evidence="1 2" key="1">
    <citation type="journal article" date="2012" name="Viruses">
        <title>Analysis of the Genome of the Sexually Transmitted Insect Virus Helicoverpa zea Nudivirus 2.</title>
        <authorList>
            <person name="Burand J.P."/>
            <person name="Kim W."/>
            <person name="Afonso C.L."/>
            <person name="Tulman E.R."/>
            <person name="Kutish G.F."/>
            <person name="Lu Z."/>
            <person name="Rock D.L."/>
        </authorList>
    </citation>
    <scope>NUCLEOTIDE SEQUENCE [LARGE SCALE GENOMIC DNA]</scope>
    <source>
        <strain evidence="1">MS1</strain>
    </source>
</reference>
<sequence>MLNVSDVMQRNSKANPCVFQMQSFSIKPSNHQTINNNKCTYIKCTANLCNRTGCRYRYLHAFEFYI</sequence>
<name>G9I0C9_HZNV2</name>
<evidence type="ECO:0000313" key="1">
    <source>
        <dbReference type="EMBL" id="AEW69651.1"/>
    </source>
</evidence>